<comment type="caution">
    <text evidence="2">The sequence shown here is derived from an EMBL/GenBank/DDBJ whole genome shotgun (WGS) entry which is preliminary data.</text>
</comment>
<name>A0A3D8RKH8_9EURO</name>
<keyword evidence="3" id="KW-1185">Reference proteome</keyword>
<evidence type="ECO:0000256" key="1">
    <source>
        <dbReference type="SAM" id="MobiDB-lite"/>
    </source>
</evidence>
<reference evidence="2 3" key="1">
    <citation type="journal article" date="2018" name="IMA Fungus">
        <title>IMA Genome-F 9: Draft genome sequence of Annulohypoxylon stygium, Aspergillus mulundensis, Berkeleyomyces basicola (syn. Thielaviopsis basicola), Ceratocystis smalleyi, two Cercospora beticola strains, Coleophoma cylindrospora, Fusarium fracticaudum, Phialophora cf. hyalina, and Morchella septimelata.</title>
        <authorList>
            <person name="Wingfield B.D."/>
            <person name="Bills G.F."/>
            <person name="Dong Y."/>
            <person name="Huang W."/>
            <person name="Nel W.J."/>
            <person name="Swalarsk-Parry B.S."/>
            <person name="Vaghefi N."/>
            <person name="Wilken P.M."/>
            <person name="An Z."/>
            <person name="de Beer Z.W."/>
            <person name="De Vos L."/>
            <person name="Chen L."/>
            <person name="Duong T.A."/>
            <person name="Gao Y."/>
            <person name="Hammerbacher A."/>
            <person name="Kikkert J.R."/>
            <person name="Li Y."/>
            <person name="Li H."/>
            <person name="Li K."/>
            <person name="Li Q."/>
            <person name="Liu X."/>
            <person name="Ma X."/>
            <person name="Naidoo K."/>
            <person name="Pethybridge S.J."/>
            <person name="Sun J."/>
            <person name="Steenkamp E.T."/>
            <person name="van der Nest M.A."/>
            <person name="van Wyk S."/>
            <person name="Wingfield M.J."/>
            <person name="Xiong C."/>
            <person name="Yue Q."/>
            <person name="Zhang X."/>
        </authorList>
    </citation>
    <scope>NUCLEOTIDE SEQUENCE [LARGE SCALE GENOMIC DNA]</scope>
    <source>
        <strain evidence="2 3">DSM 5745</strain>
    </source>
</reference>
<dbReference type="Proteomes" id="UP000256690">
    <property type="component" value="Unassembled WGS sequence"/>
</dbReference>
<dbReference type="EMBL" id="PVWQ01000008">
    <property type="protein sequence ID" value="RDW74331.1"/>
    <property type="molecule type" value="Genomic_DNA"/>
</dbReference>
<organism evidence="2 3">
    <name type="scientific">Aspergillus mulundensis</name>
    <dbReference type="NCBI Taxonomy" id="1810919"/>
    <lineage>
        <taxon>Eukaryota</taxon>
        <taxon>Fungi</taxon>
        <taxon>Dikarya</taxon>
        <taxon>Ascomycota</taxon>
        <taxon>Pezizomycotina</taxon>
        <taxon>Eurotiomycetes</taxon>
        <taxon>Eurotiomycetidae</taxon>
        <taxon>Eurotiales</taxon>
        <taxon>Aspergillaceae</taxon>
        <taxon>Aspergillus</taxon>
        <taxon>Aspergillus subgen. Nidulantes</taxon>
    </lineage>
</organism>
<dbReference type="RefSeq" id="XP_026602099.1">
    <property type="nucleotide sequence ID" value="XM_026749009.1"/>
</dbReference>
<proteinExistence type="predicted"/>
<evidence type="ECO:0000313" key="3">
    <source>
        <dbReference type="Proteomes" id="UP000256690"/>
    </source>
</evidence>
<sequence length="360" mass="41401">MSSSSSLGEASDLVSDGSADHERMVEMLESLNAQQSSLAEQIAELEEQVRELGTTETTTQTHEMDEDESEDEEEEIVGRMLRFTNFANRPIIAGPLNFDIKRPPEEPFMDTTEADKHLVQVVGMVSPHCPPLYSNDTFSVRAFTEASFKILLPNPANPNGARWMWCAWDGTRIKYKHVWFDSEYRDKDYQYWEGLYHTRCRLYEQAMAAARIHFAPTQRAWVQERKEWEWNIVQKARNDPNIQWPRGISREEIEALTFETAITSSEEPPLLPTDFSTDLTPPRPGDLRIPRIPRAKASFERAADWLADQARITNPVADDEPIPTFYGGDSVYENSLKLNKFIEGLGFSWEDIDTRALRYL</sequence>
<dbReference type="AlphaFoldDB" id="A0A3D8RKH8"/>
<protein>
    <submittedName>
        <fullName evidence="2">Uncharacterized protein</fullName>
    </submittedName>
</protein>
<evidence type="ECO:0000313" key="2">
    <source>
        <dbReference type="EMBL" id="RDW74331.1"/>
    </source>
</evidence>
<accession>A0A3D8RKH8</accession>
<dbReference type="GeneID" id="38117363"/>
<feature type="region of interest" description="Disordered" evidence="1">
    <location>
        <begin position="1"/>
        <end position="71"/>
    </location>
</feature>
<gene>
    <name evidence="2" type="ORF">DSM5745_06993</name>
</gene>